<dbReference type="GO" id="GO:0006355">
    <property type="term" value="P:regulation of DNA-templated transcription"/>
    <property type="evidence" value="ECO:0007669"/>
    <property type="project" value="InterPro"/>
</dbReference>
<keyword evidence="6" id="KW-1185">Reference proteome</keyword>
<dbReference type="GO" id="GO:0003677">
    <property type="term" value="F:DNA binding"/>
    <property type="evidence" value="ECO:0007669"/>
    <property type="project" value="UniProtKB-KW"/>
</dbReference>
<dbReference type="Gene3D" id="1.10.10.10">
    <property type="entry name" value="Winged helix-like DNA-binding domain superfamily/Winged helix DNA-binding domain"/>
    <property type="match status" value="1"/>
</dbReference>
<evidence type="ECO:0000313" key="6">
    <source>
        <dbReference type="Proteomes" id="UP000432464"/>
    </source>
</evidence>
<dbReference type="Gene3D" id="3.30.450.80">
    <property type="entry name" value="Transcription factor LuxR-like, autoinducer-binding domain"/>
    <property type="match status" value="1"/>
</dbReference>
<keyword evidence="2" id="KW-0238">DNA-binding</keyword>
<dbReference type="InterPro" id="IPR000792">
    <property type="entry name" value="Tscrpt_reg_LuxR_C"/>
</dbReference>
<dbReference type="SMART" id="SM00421">
    <property type="entry name" value="HTH_LUXR"/>
    <property type="match status" value="1"/>
</dbReference>
<proteinExistence type="predicted"/>
<dbReference type="AlphaFoldDB" id="A0A6I3L717"/>
<dbReference type="InterPro" id="IPR036388">
    <property type="entry name" value="WH-like_DNA-bd_sf"/>
</dbReference>
<dbReference type="EMBL" id="WMBB01000014">
    <property type="protein sequence ID" value="MTE16305.1"/>
    <property type="molecule type" value="Genomic_DNA"/>
</dbReference>
<dbReference type="PANTHER" id="PTHR44688:SF16">
    <property type="entry name" value="DNA-BINDING TRANSCRIPTIONAL ACTIVATOR DEVR_DOSR"/>
    <property type="match status" value="1"/>
</dbReference>
<dbReference type="InterPro" id="IPR036693">
    <property type="entry name" value="TF_LuxR_autoind-bd_dom_sf"/>
</dbReference>
<keyword evidence="3" id="KW-0804">Transcription</keyword>
<accession>A0A6I3L717</accession>
<evidence type="ECO:0000259" key="4">
    <source>
        <dbReference type="SMART" id="SM00421"/>
    </source>
</evidence>
<dbReference type="PANTHER" id="PTHR44688">
    <property type="entry name" value="DNA-BINDING TRANSCRIPTIONAL ACTIVATOR DEVR_DOSR"/>
    <property type="match status" value="1"/>
</dbReference>
<dbReference type="InterPro" id="IPR016032">
    <property type="entry name" value="Sig_transdc_resp-reg_C-effctor"/>
</dbReference>
<reference evidence="5 6" key="1">
    <citation type="submission" date="2019-11" db="EMBL/GenBank/DDBJ databases">
        <title>Nocardia sp. nov. CT2-14 isolated from soil.</title>
        <authorList>
            <person name="Kanchanasin P."/>
            <person name="Tanasupawat S."/>
            <person name="Yuki M."/>
            <person name="Kudo T."/>
        </authorList>
    </citation>
    <scope>NUCLEOTIDE SEQUENCE [LARGE SCALE GENOMIC DNA]</scope>
    <source>
        <strain evidence="5 6">CT2-14</strain>
    </source>
</reference>
<evidence type="ECO:0000256" key="3">
    <source>
        <dbReference type="ARBA" id="ARBA00023163"/>
    </source>
</evidence>
<protein>
    <recommendedName>
        <fullName evidence="4">HTH luxR-type domain-containing protein</fullName>
    </recommendedName>
</protein>
<evidence type="ECO:0000313" key="5">
    <source>
        <dbReference type="EMBL" id="MTE16305.1"/>
    </source>
</evidence>
<evidence type="ECO:0000256" key="2">
    <source>
        <dbReference type="ARBA" id="ARBA00023125"/>
    </source>
</evidence>
<name>A0A6I3L717_9NOCA</name>
<keyword evidence="1" id="KW-0805">Transcription regulation</keyword>
<comment type="caution">
    <text evidence="5">The sequence shown here is derived from an EMBL/GenBank/DDBJ whole genome shotgun (WGS) entry which is preliminary data.</text>
</comment>
<feature type="domain" description="HTH luxR-type" evidence="4">
    <location>
        <begin position="306"/>
        <end position="363"/>
    </location>
</feature>
<gene>
    <name evidence="5" type="ORF">GLP40_26505</name>
</gene>
<evidence type="ECO:0000256" key="1">
    <source>
        <dbReference type="ARBA" id="ARBA00023015"/>
    </source>
</evidence>
<dbReference type="Proteomes" id="UP000432464">
    <property type="component" value="Unassembled WGS sequence"/>
</dbReference>
<sequence>MNLGEKDISLARFSELIAEINRATGEPGAWTRTLKAITDGLGGHHGCLVTTRSGRRHMIASTDEELRDSYNECYGRIDPFAAALESAPTAMVLTGSELISPECRRRHPFFINWAAPQELGDGVFVRLATPGSWLVVYPRADQHLDRDSTEVMLRLFLPHLDHALGMAARLAEAFIDRDLALSVLDRHRHGLALVSGCGRVDYANPAALAVLRDRDGLCLGAHARLHSNDRVVSGRLRRLLAQAVQATPSNAVARLLIPREGVRSPLTLSILPLCRDPQQSPRRLALVVIVDPEREEPGCREALRELYGLTRAESQVAFEVLRGSGLAAVAEELYISVNTARTHLRQVFAKTGTRRQAELVRLLSCVLSGAGQFAESRRAGAGEDTNVQLPG</sequence>
<organism evidence="5 6">
    <name type="scientific">Nocardia aurantiaca</name>
    <dbReference type="NCBI Taxonomy" id="2675850"/>
    <lineage>
        <taxon>Bacteria</taxon>
        <taxon>Bacillati</taxon>
        <taxon>Actinomycetota</taxon>
        <taxon>Actinomycetes</taxon>
        <taxon>Mycobacteriales</taxon>
        <taxon>Nocardiaceae</taxon>
        <taxon>Nocardia</taxon>
    </lineage>
</organism>
<dbReference type="SUPFAM" id="SSF46894">
    <property type="entry name" value="C-terminal effector domain of the bipartite response regulators"/>
    <property type="match status" value="1"/>
</dbReference>